<dbReference type="Gene3D" id="2.130.10.10">
    <property type="entry name" value="YVTN repeat-like/Quinoprotein amine dehydrogenase"/>
    <property type="match status" value="1"/>
</dbReference>
<feature type="chain" id="PRO_5016335106" description="Two component regulator with propeller domain" evidence="1">
    <location>
        <begin position="21"/>
        <end position="717"/>
    </location>
</feature>
<comment type="caution">
    <text evidence="2">The sequence shown here is derived from an EMBL/GenBank/DDBJ whole genome shotgun (WGS) entry which is preliminary data.</text>
</comment>
<organism evidence="2 3">
    <name type="scientific">Arenibacter echinorum</name>
    <dbReference type="NCBI Taxonomy" id="440515"/>
    <lineage>
        <taxon>Bacteria</taxon>
        <taxon>Pseudomonadati</taxon>
        <taxon>Bacteroidota</taxon>
        <taxon>Flavobacteriia</taxon>
        <taxon>Flavobacteriales</taxon>
        <taxon>Flavobacteriaceae</taxon>
        <taxon>Arenibacter</taxon>
    </lineage>
</organism>
<gene>
    <name evidence="2" type="ORF">LV92_00143</name>
</gene>
<protein>
    <recommendedName>
        <fullName evidence="4">Two component regulator with propeller domain</fullName>
    </recommendedName>
</protein>
<sequence>MKMRIYLLLCLTLVVTYMTAQVIDVPFKQATSVKYVLSEELKDAQFKKVVVDYNDIVYVLTDKGLFRDYKEGELSKDLFYRLLAEKNPVDICVQEGTGYLYYLYADQFLTNAHAGTVYEYFPQNEYQRILVNEQDQVLLLGNKKGALYQRTKKLANLKLPEGTLVEAYVYDKKFYYLTTDAIYVMENMDWKVLHKGENLRALSFRRNTISVGTTDGFYAVDSYDGEIILEINNKLPVPNITKLLQVGNQLWFGSDNGAFLQEPDRFRYFAGRRWLDQNKVIDISSDSKGDLYFLTPSGLNKVKYITQTLAEKTKKIEDDIRKYHMRFGWVNEFRYGSPGDMKTAHSMDNDNDGLWTSLYLGSQAFRYAVTGEEIAKRYVWESFESYERLLTVNPLKGFPARTFERRGIIIDDDAWRPSQEKEWDWKGTTSTDEYIAYLFVVAVMDNFIVNTEEEKQRITNFIDAIMTHIIENDYYFVDVDGKPTRWGRWNPEYVNWYPEYVSDRKLNSAHLIAGLQLAYHLTGKKIYKTEAFRLMEEHGYLENIMIPMKTMRKTLDYVHMGDVMGDYWNHSDDEMSFLTYWVLHKYPFNNELKQKYETVARDHWELERPEKDGLWELCTYGVSGDIDMASTLFFLREFNVDLDRYSTKNSHRKDLEFLPENFRGQTTKNLLYPGEREMHRHNTNPFTLDQGGGQNSRLAGDEYLLPYWMARYYKLIE</sequence>
<dbReference type="EMBL" id="QLLN01000001">
    <property type="protein sequence ID" value="RAJ15449.1"/>
    <property type="molecule type" value="Genomic_DNA"/>
</dbReference>
<keyword evidence="1" id="KW-0732">Signal</keyword>
<dbReference type="OrthoDB" id="9807410at2"/>
<proteinExistence type="predicted"/>
<reference evidence="2 3" key="1">
    <citation type="submission" date="2018-06" db="EMBL/GenBank/DDBJ databases">
        <title>Genomic Encyclopedia of Archaeal and Bacterial Type Strains, Phase II (KMG-II): from individual species to whole genera.</title>
        <authorList>
            <person name="Goeker M."/>
        </authorList>
    </citation>
    <scope>NUCLEOTIDE SEQUENCE [LARGE SCALE GENOMIC DNA]</scope>
    <source>
        <strain evidence="2 3">DSM 23522</strain>
    </source>
</reference>
<evidence type="ECO:0000313" key="2">
    <source>
        <dbReference type="EMBL" id="RAJ15449.1"/>
    </source>
</evidence>
<name>A0A327REW9_9FLAO</name>
<accession>A0A327REW9</accession>
<evidence type="ECO:0000256" key="1">
    <source>
        <dbReference type="SAM" id="SignalP"/>
    </source>
</evidence>
<dbReference type="Proteomes" id="UP000249696">
    <property type="component" value="Unassembled WGS sequence"/>
</dbReference>
<dbReference type="RefSeq" id="WP_111621772.1">
    <property type="nucleotide sequence ID" value="NZ_QLLN01000001.1"/>
</dbReference>
<evidence type="ECO:0000313" key="3">
    <source>
        <dbReference type="Proteomes" id="UP000249696"/>
    </source>
</evidence>
<dbReference type="InterPro" id="IPR015943">
    <property type="entry name" value="WD40/YVTN_repeat-like_dom_sf"/>
</dbReference>
<feature type="signal peptide" evidence="1">
    <location>
        <begin position="1"/>
        <end position="20"/>
    </location>
</feature>
<evidence type="ECO:0008006" key="4">
    <source>
        <dbReference type="Google" id="ProtNLM"/>
    </source>
</evidence>
<dbReference type="AlphaFoldDB" id="A0A327REW9"/>
<keyword evidence="3" id="KW-1185">Reference proteome</keyword>